<evidence type="ECO:0008006" key="8">
    <source>
        <dbReference type="Google" id="ProtNLM"/>
    </source>
</evidence>
<proteinExistence type="predicted"/>
<dbReference type="InterPro" id="IPR056561">
    <property type="entry name" value="NFP_LYK_LysM1"/>
</dbReference>
<evidence type="ECO:0000313" key="6">
    <source>
        <dbReference type="EnsemblPlants" id="OGLUM11G16500.1"/>
    </source>
</evidence>
<reference evidence="6" key="2">
    <citation type="submission" date="2018-05" db="EMBL/GenBank/DDBJ databases">
        <title>OgluRS3 (Oryza glumaepatula Reference Sequence Version 3).</title>
        <authorList>
            <person name="Zhang J."/>
            <person name="Kudrna D."/>
            <person name="Lee S."/>
            <person name="Talag J."/>
            <person name="Welchert J."/>
            <person name="Wing R.A."/>
        </authorList>
    </citation>
    <scope>NUCLEOTIDE SEQUENCE [LARGE SCALE GENOMIC DNA]</scope>
</reference>
<feature type="region of interest" description="Disordered" evidence="1">
    <location>
        <begin position="254"/>
        <end position="281"/>
    </location>
</feature>
<dbReference type="Pfam" id="PF23472">
    <property type="entry name" value="LysM2_CERK1_LYK3_4_5"/>
    <property type="match status" value="1"/>
</dbReference>
<feature type="chain" id="PRO_5002354829" description="Protein kinase domain-containing protein" evidence="3">
    <location>
        <begin position="29"/>
        <end position="686"/>
    </location>
</feature>
<dbReference type="GO" id="GO:0005524">
    <property type="term" value="F:ATP binding"/>
    <property type="evidence" value="ECO:0007669"/>
    <property type="project" value="InterPro"/>
</dbReference>
<feature type="signal peptide" evidence="3">
    <location>
        <begin position="1"/>
        <end position="28"/>
    </location>
</feature>
<dbReference type="PROSITE" id="PS51782">
    <property type="entry name" value="LYSM"/>
    <property type="match status" value="1"/>
</dbReference>
<dbReference type="InterPro" id="IPR036779">
    <property type="entry name" value="LysM_dom_sf"/>
</dbReference>
<dbReference type="InterPro" id="IPR000719">
    <property type="entry name" value="Prot_kinase_dom"/>
</dbReference>
<dbReference type="EnsemblPlants" id="OGLUM11G16500.1">
    <property type="protein sequence ID" value="OGLUM11G16500.1"/>
    <property type="gene ID" value="OGLUM11G16500"/>
</dbReference>
<sequence>MAQSRSHAMAAFAFVVVFLLSGAPGARSQQPYGSQVADCPNKHNDTGLLGYFCSSGGGGGGAPSSSSSSCQTYLTFHATPRYPDLAAIASLLGADASSLAAANSAASPTAALAPGAKVLVPATCSCTGSAYYQRNATYVAVAGDTLLVIANDTFQGLSTCQAVQEQALGDAPARSLLAGQRVTVPLRCACPSAAQAAAGVRYLVTYLVDEFDEVGAIAARFGVDAGNISAANEMAIIDTIYPFTTLLIPVKSKPDVSQLRSPPPPPPPPPPPAAPAPTTNRKNHTGVYVSIGAAAVAVLAVVTAVVAALAVRARRRRRRATAAVAAAGGKGGKGNDKASPAFTGGEVSVSISEAFSGLSDIKSSLKVFTYAELAAATDGFSPDRRVGGSVYRAVFNGDAAAVEVVDRDVSAEVEIMRKINHLNLVRLIGLCHHRGRWYLVSEYAEHGTLRDRLLAGGGAPPLSWSQRVQVALDVAEGLRYLHGYTRPPYVHMDVSSDSVLLAGGADLRGKLRNFGGARVIRGGGGEAFTMTSNIAGTRGYTAPEYLEHGVVSPKADVYSLGVVLLELVTGKGVDELEADGAGDPFAGMNALAGDLDGGSEDDAAVTRRMEEFLDPAMAATGSSCPREAVAMMVKLIERCVRRDAAARPGMGEVAQHLLMLHGVSGDGWHSSLEHYRSSGGDGGEQP</sequence>
<keyword evidence="3" id="KW-0732">Signal</keyword>
<evidence type="ECO:0000259" key="4">
    <source>
        <dbReference type="PROSITE" id="PS50011"/>
    </source>
</evidence>
<dbReference type="InterPro" id="IPR052611">
    <property type="entry name" value="Plant_RLK_LysM"/>
</dbReference>
<dbReference type="Pfam" id="PF07714">
    <property type="entry name" value="PK_Tyr_Ser-Thr"/>
    <property type="match status" value="1"/>
</dbReference>
<dbReference type="InterPro" id="IPR056562">
    <property type="entry name" value="LysM2_CERK1_LYK3_4_5"/>
</dbReference>
<keyword evidence="2" id="KW-0812">Transmembrane</keyword>
<dbReference type="GO" id="GO:0005886">
    <property type="term" value="C:plasma membrane"/>
    <property type="evidence" value="ECO:0007669"/>
    <property type="project" value="UniProtKB-ARBA"/>
</dbReference>
<dbReference type="STRING" id="40148.A0A0E0BK91"/>
<dbReference type="Gene3D" id="1.10.510.10">
    <property type="entry name" value="Transferase(Phosphotransferase) domain 1"/>
    <property type="match status" value="1"/>
</dbReference>
<dbReference type="Gene3D" id="3.10.350.10">
    <property type="entry name" value="LysM domain"/>
    <property type="match status" value="1"/>
</dbReference>
<feature type="compositionally biased region" description="Pro residues" evidence="1">
    <location>
        <begin position="261"/>
        <end position="275"/>
    </location>
</feature>
<dbReference type="Gramene" id="OGLUM11G16500.1">
    <property type="protein sequence ID" value="OGLUM11G16500.1"/>
    <property type="gene ID" value="OGLUM11G16500"/>
</dbReference>
<evidence type="ECO:0000313" key="7">
    <source>
        <dbReference type="Proteomes" id="UP000026961"/>
    </source>
</evidence>
<dbReference type="InterPro" id="IPR001245">
    <property type="entry name" value="Ser-Thr/Tyr_kinase_cat_dom"/>
</dbReference>
<dbReference type="PANTHER" id="PTHR45927:SF11">
    <property type="entry name" value="LYSM DOMAIN RECEPTOR-LIKE KINASE 4"/>
    <property type="match status" value="1"/>
</dbReference>
<dbReference type="InterPro" id="IPR056563">
    <property type="entry name" value="LysM3_LYK4_5"/>
</dbReference>
<dbReference type="GO" id="GO:0004672">
    <property type="term" value="F:protein kinase activity"/>
    <property type="evidence" value="ECO:0007669"/>
    <property type="project" value="InterPro"/>
</dbReference>
<name>A0A0E0BK91_9ORYZ</name>
<dbReference type="PANTHER" id="PTHR45927">
    <property type="entry name" value="LYSM-DOMAIN RECEPTOR-LIKE KINASE-RELATED"/>
    <property type="match status" value="1"/>
</dbReference>
<dbReference type="HOGENOM" id="CLU_000288_99_1_1"/>
<accession>A0A0E0BK91</accession>
<keyword evidence="2" id="KW-0472">Membrane</keyword>
<organism evidence="6">
    <name type="scientific">Oryza glumipatula</name>
    <dbReference type="NCBI Taxonomy" id="40148"/>
    <lineage>
        <taxon>Eukaryota</taxon>
        <taxon>Viridiplantae</taxon>
        <taxon>Streptophyta</taxon>
        <taxon>Embryophyta</taxon>
        <taxon>Tracheophyta</taxon>
        <taxon>Spermatophyta</taxon>
        <taxon>Magnoliopsida</taxon>
        <taxon>Liliopsida</taxon>
        <taxon>Poales</taxon>
        <taxon>Poaceae</taxon>
        <taxon>BOP clade</taxon>
        <taxon>Oryzoideae</taxon>
        <taxon>Oryzeae</taxon>
        <taxon>Oryzinae</taxon>
        <taxon>Oryza</taxon>
    </lineage>
</organism>
<dbReference type="Pfam" id="PF23446">
    <property type="entry name" value="LysM1_NFP_LYK"/>
    <property type="match status" value="1"/>
</dbReference>
<feature type="domain" description="Protein kinase" evidence="4">
    <location>
        <begin position="322"/>
        <end position="659"/>
    </location>
</feature>
<protein>
    <recommendedName>
        <fullName evidence="8">Protein kinase domain-containing protein</fullName>
    </recommendedName>
</protein>
<reference evidence="6" key="1">
    <citation type="submission" date="2015-04" db="UniProtKB">
        <authorList>
            <consortium name="EnsemblPlants"/>
        </authorList>
    </citation>
    <scope>IDENTIFICATION</scope>
</reference>
<feature type="domain" description="LysM" evidence="5">
    <location>
        <begin position="204"/>
        <end position="248"/>
    </location>
</feature>
<evidence type="ECO:0000259" key="5">
    <source>
        <dbReference type="PROSITE" id="PS51782"/>
    </source>
</evidence>
<dbReference type="Proteomes" id="UP000026961">
    <property type="component" value="Chromosome 11"/>
</dbReference>
<evidence type="ECO:0000256" key="3">
    <source>
        <dbReference type="SAM" id="SignalP"/>
    </source>
</evidence>
<dbReference type="SUPFAM" id="SSF56112">
    <property type="entry name" value="Protein kinase-like (PK-like)"/>
    <property type="match status" value="1"/>
</dbReference>
<evidence type="ECO:0000256" key="1">
    <source>
        <dbReference type="SAM" id="MobiDB-lite"/>
    </source>
</evidence>
<dbReference type="PROSITE" id="PS50011">
    <property type="entry name" value="PROTEIN_KINASE_DOM"/>
    <property type="match status" value="1"/>
</dbReference>
<dbReference type="SUPFAM" id="SSF101447">
    <property type="entry name" value="Formin homology 2 domain (FH2 domain)"/>
    <property type="match status" value="1"/>
</dbReference>
<dbReference type="AlphaFoldDB" id="A0A0E0BK91"/>
<dbReference type="InterPro" id="IPR011009">
    <property type="entry name" value="Kinase-like_dom_sf"/>
</dbReference>
<dbReference type="InterPro" id="IPR018392">
    <property type="entry name" value="LysM"/>
</dbReference>
<keyword evidence="2" id="KW-1133">Transmembrane helix</keyword>
<dbReference type="eggNOG" id="ENOG502QSFN">
    <property type="taxonomic scope" value="Eukaryota"/>
</dbReference>
<feature type="transmembrane region" description="Helical" evidence="2">
    <location>
        <begin position="287"/>
        <end position="311"/>
    </location>
</feature>
<keyword evidence="7" id="KW-1185">Reference proteome</keyword>
<dbReference type="Gene3D" id="3.30.200.20">
    <property type="entry name" value="Phosphorylase Kinase, domain 1"/>
    <property type="match status" value="1"/>
</dbReference>
<evidence type="ECO:0000256" key="2">
    <source>
        <dbReference type="SAM" id="Phobius"/>
    </source>
</evidence>
<dbReference type="Pfam" id="PF23473">
    <property type="entry name" value="LysM3_LYK4_5"/>
    <property type="match status" value="1"/>
</dbReference>